<gene>
    <name evidence="2" type="ordered locus">VC0395_A2792</name>
</gene>
<dbReference type="eggNOG" id="COG3637">
    <property type="taxonomic scope" value="Bacteria"/>
</dbReference>
<dbReference type="NCBIfam" id="TIGR04219">
    <property type="entry name" value="OMP_w_GlyGly"/>
    <property type="match status" value="1"/>
</dbReference>
<dbReference type="Proteomes" id="UP000000249">
    <property type="component" value="Chromosome 1"/>
</dbReference>
<dbReference type="InterPro" id="IPR026387">
    <property type="entry name" value="OMP_w_GlyGly"/>
</dbReference>
<feature type="signal peptide" evidence="1">
    <location>
        <begin position="1"/>
        <end position="22"/>
    </location>
</feature>
<dbReference type="OrthoDB" id="6708408at2"/>
<sequence>MNRTASAALVTALMVMPLSASAAESFYTASVGAEMWLASTKIDNTRRDDANAPNLYFTFEHGFPYLPNVGLRYTNLEADFASFDKIDYTFYYPLLNRELMKFDAGITLTQYANSDYRAADARRYDFDQTTFNWYASAEITIPHTPFDVIGQFDFGNNSDLKSSDVMAGLQYHLPIRAGDLAFKAGYRVVDLEFTELAKQSTDVKQSFVFADGWFVGAQFSF</sequence>
<keyword evidence="1" id="KW-0732">Signal</keyword>
<dbReference type="AlphaFoldDB" id="A0A0H3AM59"/>
<dbReference type="KEGG" id="vcr:VC395_0425"/>
<name>A0A0H3AM59_VIBC3</name>
<evidence type="ECO:0000256" key="1">
    <source>
        <dbReference type="SAM" id="SignalP"/>
    </source>
</evidence>
<proteinExistence type="predicted"/>
<accession>A0A0H3AM59</accession>
<organism evidence="2 3">
    <name type="scientific">Vibrio cholerae serotype O1 (strain ATCC 39541 / Classical Ogawa 395 / O395)</name>
    <dbReference type="NCBI Taxonomy" id="345073"/>
    <lineage>
        <taxon>Bacteria</taxon>
        <taxon>Pseudomonadati</taxon>
        <taxon>Pseudomonadota</taxon>
        <taxon>Gammaproteobacteria</taxon>
        <taxon>Vibrionales</taxon>
        <taxon>Vibrionaceae</taxon>
        <taxon>Vibrio</taxon>
    </lineage>
</organism>
<feature type="chain" id="PRO_5030008240" evidence="1">
    <location>
        <begin position="23"/>
        <end position="221"/>
    </location>
</feature>
<evidence type="ECO:0000313" key="2">
    <source>
        <dbReference type="EMBL" id="ABQ21390.1"/>
    </source>
</evidence>
<dbReference type="RefSeq" id="WP_001082165.1">
    <property type="nucleotide sequence ID" value="NC_009457.1"/>
</dbReference>
<dbReference type="PATRIC" id="fig|345073.21.peg.412"/>
<protein>
    <submittedName>
        <fullName evidence="2">Uncharacterized protein</fullName>
    </submittedName>
</protein>
<dbReference type="KEGG" id="vco:VC0395_A2792"/>
<reference evidence="2 3" key="1">
    <citation type="submission" date="2007-03" db="EMBL/GenBank/DDBJ databases">
        <authorList>
            <person name="Heidelberg J."/>
        </authorList>
    </citation>
    <scope>NUCLEOTIDE SEQUENCE [LARGE SCALE GENOMIC DNA]</scope>
    <source>
        <strain evidence="3">ATCC 39541 / Classical Ogawa 395 / O395</strain>
    </source>
</reference>
<dbReference type="EMBL" id="CP000627">
    <property type="protein sequence ID" value="ABQ21390.1"/>
    <property type="molecule type" value="Genomic_DNA"/>
</dbReference>
<evidence type="ECO:0000313" key="3">
    <source>
        <dbReference type="Proteomes" id="UP000000249"/>
    </source>
</evidence>